<protein>
    <submittedName>
        <fullName evidence="4">N-acetyltransferase</fullName>
    </submittedName>
</protein>
<dbReference type="InterPro" id="IPR016181">
    <property type="entry name" value="Acyl_CoA_acyltransferase"/>
</dbReference>
<dbReference type="InterPro" id="IPR000182">
    <property type="entry name" value="GNAT_dom"/>
</dbReference>
<dbReference type="GO" id="GO:0016747">
    <property type="term" value="F:acyltransferase activity, transferring groups other than amino-acyl groups"/>
    <property type="evidence" value="ECO:0007669"/>
    <property type="project" value="InterPro"/>
</dbReference>
<accession>A0A923T830</accession>
<proteinExistence type="predicted"/>
<organism evidence="4 5">
    <name type="scientific">Neolewinella lacunae</name>
    <dbReference type="NCBI Taxonomy" id="1517758"/>
    <lineage>
        <taxon>Bacteria</taxon>
        <taxon>Pseudomonadati</taxon>
        <taxon>Bacteroidota</taxon>
        <taxon>Saprospiria</taxon>
        <taxon>Saprospirales</taxon>
        <taxon>Lewinellaceae</taxon>
        <taxon>Neolewinella</taxon>
    </lineage>
</organism>
<gene>
    <name evidence="4" type="ORF">H9S92_05085</name>
</gene>
<dbReference type="Pfam" id="PF00583">
    <property type="entry name" value="Acetyltransf_1"/>
    <property type="match status" value="1"/>
</dbReference>
<dbReference type="RefSeq" id="WP_187465626.1">
    <property type="nucleotide sequence ID" value="NZ_JACSIT010000067.1"/>
</dbReference>
<dbReference type="PANTHER" id="PTHR43072:SF23">
    <property type="entry name" value="UPF0039 PROTEIN C11D3.02C"/>
    <property type="match status" value="1"/>
</dbReference>
<dbReference type="PROSITE" id="PS51186">
    <property type="entry name" value="GNAT"/>
    <property type="match status" value="1"/>
</dbReference>
<dbReference type="AlphaFoldDB" id="A0A923T830"/>
<dbReference type="SUPFAM" id="SSF55729">
    <property type="entry name" value="Acyl-CoA N-acyltransferases (Nat)"/>
    <property type="match status" value="1"/>
</dbReference>
<dbReference type="Proteomes" id="UP000650081">
    <property type="component" value="Unassembled WGS sequence"/>
</dbReference>
<keyword evidence="2" id="KW-0012">Acyltransferase</keyword>
<sequence length="168" mass="18828">MIRSLGPADLNAFIALRRQSFATDPLSWDYDPGHEVSAEEWLPKILETDGQFVLGYFLTEGRQKPELAGVIGLTRYEKLKRRHRALVWGVYVSPAARGQQAARQLLTETIRRARAMEGLERIILTVSHHASAARALYTAAGFVEFGREPGASRNEGVGMDEIYMLLEL</sequence>
<evidence type="ECO:0000256" key="2">
    <source>
        <dbReference type="ARBA" id="ARBA00023315"/>
    </source>
</evidence>
<dbReference type="Gene3D" id="3.40.630.30">
    <property type="match status" value="1"/>
</dbReference>
<keyword evidence="5" id="KW-1185">Reference proteome</keyword>
<evidence type="ECO:0000313" key="4">
    <source>
        <dbReference type="EMBL" id="MBC6993523.1"/>
    </source>
</evidence>
<evidence type="ECO:0000313" key="5">
    <source>
        <dbReference type="Proteomes" id="UP000650081"/>
    </source>
</evidence>
<dbReference type="PANTHER" id="PTHR43072">
    <property type="entry name" value="N-ACETYLTRANSFERASE"/>
    <property type="match status" value="1"/>
</dbReference>
<keyword evidence="1" id="KW-0808">Transferase</keyword>
<dbReference type="EMBL" id="JACSIT010000067">
    <property type="protein sequence ID" value="MBC6993523.1"/>
    <property type="molecule type" value="Genomic_DNA"/>
</dbReference>
<comment type="caution">
    <text evidence="4">The sequence shown here is derived from an EMBL/GenBank/DDBJ whole genome shotgun (WGS) entry which is preliminary data.</text>
</comment>
<feature type="domain" description="N-acetyltransferase" evidence="3">
    <location>
        <begin position="1"/>
        <end position="168"/>
    </location>
</feature>
<evidence type="ECO:0000256" key="1">
    <source>
        <dbReference type="ARBA" id="ARBA00022679"/>
    </source>
</evidence>
<dbReference type="CDD" id="cd04301">
    <property type="entry name" value="NAT_SF"/>
    <property type="match status" value="1"/>
</dbReference>
<evidence type="ECO:0000259" key="3">
    <source>
        <dbReference type="PROSITE" id="PS51186"/>
    </source>
</evidence>
<name>A0A923T830_9BACT</name>
<reference evidence="4" key="1">
    <citation type="submission" date="2020-08" db="EMBL/GenBank/DDBJ databases">
        <title>Lewinella bacteria from marine environments.</title>
        <authorList>
            <person name="Zhong Y."/>
        </authorList>
    </citation>
    <scope>NUCLEOTIDE SEQUENCE</scope>
    <source>
        <strain evidence="4">KCTC 42187</strain>
    </source>
</reference>